<dbReference type="InterPro" id="IPR012334">
    <property type="entry name" value="Pectin_lyas_fold"/>
</dbReference>
<dbReference type="AlphaFoldDB" id="A0A084TKZ8"/>
<evidence type="ECO:0000256" key="1">
    <source>
        <dbReference type="SAM" id="SignalP"/>
    </source>
</evidence>
<keyword evidence="3" id="KW-1185">Reference proteome</keyword>
<evidence type="ECO:0000313" key="2">
    <source>
        <dbReference type="EMBL" id="KFB01384.1"/>
    </source>
</evidence>
<organism evidence="2 3">
    <name type="scientific">Mangrovimonas yunxiaonensis</name>
    <dbReference type="NCBI Taxonomy" id="1197477"/>
    <lineage>
        <taxon>Bacteria</taxon>
        <taxon>Pseudomonadati</taxon>
        <taxon>Bacteroidota</taxon>
        <taxon>Flavobacteriia</taxon>
        <taxon>Flavobacteriales</taxon>
        <taxon>Flavobacteriaceae</taxon>
        <taxon>Mangrovimonas</taxon>
    </lineage>
</organism>
<dbReference type="InterPro" id="IPR011050">
    <property type="entry name" value="Pectin_lyase_fold/virulence"/>
</dbReference>
<reference evidence="2 3" key="1">
    <citation type="journal article" date="2014" name="Genome Announc.">
        <title>Draft Genome Sequence of the Algicidal Bacterium Mangrovimonas yunxiaonensis Strain LY01.</title>
        <authorList>
            <person name="Li Y."/>
            <person name="Zhu H."/>
            <person name="Li C."/>
            <person name="Zhang H."/>
            <person name="Chen Z."/>
            <person name="Zheng W."/>
            <person name="Xu H."/>
            <person name="Zheng T."/>
        </authorList>
    </citation>
    <scope>NUCLEOTIDE SEQUENCE [LARGE SCALE GENOMIC DNA]</scope>
    <source>
        <strain evidence="2 3">LY01</strain>
    </source>
</reference>
<gene>
    <name evidence="2" type="ORF">IA57_06035</name>
</gene>
<dbReference type="Proteomes" id="UP000028521">
    <property type="component" value="Unassembled WGS sequence"/>
</dbReference>
<feature type="chain" id="PRO_5001782833" description="Right handed beta helix domain-containing protein" evidence="1">
    <location>
        <begin position="27"/>
        <end position="359"/>
    </location>
</feature>
<dbReference type="RefSeq" id="WP_036120502.1">
    <property type="nucleotide sequence ID" value="NZ_BMET01000001.1"/>
</dbReference>
<proteinExistence type="predicted"/>
<reference evidence="3" key="2">
    <citation type="submission" date="2014-07" db="EMBL/GenBank/DDBJ databases">
        <title>Genome sequence of Mangrovimonas yunxiaonensis.</title>
        <authorList>
            <person name="Li Y."/>
            <person name="Zheng T."/>
        </authorList>
    </citation>
    <scope>NUCLEOTIDE SEQUENCE [LARGE SCALE GENOMIC DNA]</scope>
    <source>
        <strain evidence="3">LY01</strain>
    </source>
</reference>
<feature type="signal peptide" evidence="1">
    <location>
        <begin position="1"/>
        <end position="26"/>
    </location>
</feature>
<dbReference type="eggNOG" id="ENOG5032X7K">
    <property type="taxonomic scope" value="Bacteria"/>
</dbReference>
<dbReference type="EMBL" id="JPFK01000005">
    <property type="protein sequence ID" value="KFB01384.1"/>
    <property type="molecule type" value="Genomic_DNA"/>
</dbReference>
<dbReference type="Gene3D" id="2.160.20.10">
    <property type="entry name" value="Single-stranded right-handed beta-helix, Pectin lyase-like"/>
    <property type="match status" value="1"/>
</dbReference>
<dbReference type="OrthoDB" id="1431165at2"/>
<accession>A0A084TKZ8</accession>
<dbReference type="SUPFAM" id="SSF51126">
    <property type="entry name" value="Pectin lyase-like"/>
    <property type="match status" value="1"/>
</dbReference>
<name>A0A084TKZ8_9FLAO</name>
<evidence type="ECO:0008006" key="4">
    <source>
        <dbReference type="Google" id="ProtNLM"/>
    </source>
</evidence>
<evidence type="ECO:0000313" key="3">
    <source>
        <dbReference type="Proteomes" id="UP000028521"/>
    </source>
</evidence>
<sequence length="359" mass="38167">MKTLRPNLLKTIAVLLLFVTATQAQNTIIIDNGPQSTTQYTTIQAAIDAASDGDIIYVQPSATSYGSATINKPLTIIGRSHSEPSEVSNLTSVIVQADNVTIKGLSFSSCYASYSGSNTSNTKIYECKFSTLYLAYAGGIADDVTVRGCYFNSFNQYATATNVLISNNIIRSGGSIDNPTNIIVANNIFKHTSNMSFSNNAAAQTAIIYNNMFINNSANNRTITFSGVGDWNISNNLIYNYGTGDFTLNHTGTGTFEHNGSLINTDPLFTNVDSTVSTSFAGTSTYNPAARPEDDLTLQASSPALTGGGGGSELGIFNNGFNFKYLGNPRGIPTFDIVTYTGAVPKNGNINVTVEAKAH</sequence>
<protein>
    <recommendedName>
        <fullName evidence="4">Right handed beta helix domain-containing protein</fullName>
    </recommendedName>
</protein>
<comment type="caution">
    <text evidence="2">The sequence shown here is derived from an EMBL/GenBank/DDBJ whole genome shotgun (WGS) entry which is preliminary data.</text>
</comment>
<keyword evidence="1" id="KW-0732">Signal</keyword>